<evidence type="ECO:0000256" key="1">
    <source>
        <dbReference type="SAM" id="MobiDB-lite"/>
    </source>
</evidence>
<feature type="non-terminal residue" evidence="3">
    <location>
        <position position="153"/>
    </location>
</feature>
<keyword evidence="4" id="KW-1185">Reference proteome</keyword>
<gene>
    <name evidence="3" type="ORF">FHX50_002042</name>
</gene>
<organism evidence="3 4">
    <name type="scientific">Helcobacillus massiliensis</name>
    <dbReference type="NCBI Taxonomy" id="521392"/>
    <lineage>
        <taxon>Bacteria</taxon>
        <taxon>Bacillati</taxon>
        <taxon>Actinomycetota</taxon>
        <taxon>Actinomycetes</taxon>
        <taxon>Micrococcales</taxon>
        <taxon>Dermabacteraceae</taxon>
        <taxon>Helcobacillus</taxon>
    </lineage>
</organism>
<sequence>MTSPTDDSRSTSSANGAPEWGQYPSAPQQQGAAPSWAAGGGSSAPSAPFSAPQSAPQPAAGPSTGPSGYGTAPMSSSDDLGAKISRTFSWMADAFGRNWVAFIVPSLVYSIIPVIGGVILLFGMGLAGAVSAGASSSESGGAVFGVTMIVSML</sequence>
<dbReference type="Proteomes" id="UP000568050">
    <property type="component" value="Unassembled WGS sequence"/>
</dbReference>
<name>A0A839R0F8_9MICO</name>
<evidence type="ECO:0000313" key="3">
    <source>
        <dbReference type="EMBL" id="MBB3023741.1"/>
    </source>
</evidence>
<proteinExistence type="predicted"/>
<dbReference type="EMBL" id="JACHWP010000011">
    <property type="protein sequence ID" value="MBB3023741.1"/>
    <property type="molecule type" value="Genomic_DNA"/>
</dbReference>
<dbReference type="AlphaFoldDB" id="A0A839R0F8"/>
<feature type="compositionally biased region" description="Low complexity" evidence="1">
    <location>
        <begin position="21"/>
        <end position="73"/>
    </location>
</feature>
<feature type="region of interest" description="Disordered" evidence="1">
    <location>
        <begin position="1"/>
        <end position="76"/>
    </location>
</feature>
<feature type="transmembrane region" description="Helical" evidence="2">
    <location>
        <begin position="99"/>
        <end position="122"/>
    </location>
</feature>
<feature type="compositionally biased region" description="Low complexity" evidence="1">
    <location>
        <begin position="1"/>
        <end position="13"/>
    </location>
</feature>
<comment type="caution">
    <text evidence="3">The sequence shown here is derived from an EMBL/GenBank/DDBJ whole genome shotgun (WGS) entry which is preliminary data.</text>
</comment>
<keyword evidence="2" id="KW-0472">Membrane</keyword>
<accession>A0A839R0F8</accession>
<reference evidence="3 4" key="1">
    <citation type="submission" date="2020-08" db="EMBL/GenBank/DDBJ databases">
        <title>Sequencing the genomes of 1000 actinobacteria strains.</title>
        <authorList>
            <person name="Klenk H.-P."/>
        </authorList>
    </citation>
    <scope>NUCLEOTIDE SEQUENCE [LARGE SCALE GENOMIC DNA]</scope>
    <source>
        <strain evidence="3 4">DSM 23040</strain>
    </source>
</reference>
<keyword evidence="2" id="KW-1133">Transmembrane helix</keyword>
<protein>
    <submittedName>
        <fullName evidence="3">Uncharacterized protein</fullName>
    </submittedName>
</protein>
<evidence type="ECO:0000256" key="2">
    <source>
        <dbReference type="SAM" id="Phobius"/>
    </source>
</evidence>
<evidence type="ECO:0000313" key="4">
    <source>
        <dbReference type="Proteomes" id="UP000568050"/>
    </source>
</evidence>
<keyword evidence="2" id="KW-0812">Transmembrane</keyword>